<gene>
    <name evidence="1" type="ORF">QFC21_005660</name>
</gene>
<dbReference type="Proteomes" id="UP001227268">
    <property type="component" value="Unassembled WGS sequence"/>
</dbReference>
<evidence type="ECO:0000313" key="1">
    <source>
        <dbReference type="EMBL" id="KAJ9095294.1"/>
    </source>
</evidence>
<name>A0ACC2V8I9_9TREE</name>
<dbReference type="EMBL" id="JASBWT010000022">
    <property type="protein sequence ID" value="KAJ9095294.1"/>
    <property type="molecule type" value="Genomic_DNA"/>
</dbReference>
<proteinExistence type="predicted"/>
<accession>A0ACC2V8I9</accession>
<reference evidence="1" key="1">
    <citation type="submission" date="2023-04" db="EMBL/GenBank/DDBJ databases">
        <title>Draft Genome sequencing of Naganishia species isolated from polar environments using Oxford Nanopore Technology.</title>
        <authorList>
            <person name="Leo P."/>
            <person name="Venkateswaran K."/>
        </authorList>
    </citation>
    <scope>NUCLEOTIDE SEQUENCE</scope>
    <source>
        <strain evidence="1">MNA-CCFEE 5423</strain>
    </source>
</reference>
<keyword evidence="2" id="KW-1185">Reference proteome</keyword>
<comment type="caution">
    <text evidence="1">The sequence shown here is derived from an EMBL/GenBank/DDBJ whole genome shotgun (WGS) entry which is preliminary data.</text>
</comment>
<organism evidence="1 2">
    <name type="scientific">Naganishia friedmannii</name>
    <dbReference type="NCBI Taxonomy" id="89922"/>
    <lineage>
        <taxon>Eukaryota</taxon>
        <taxon>Fungi</taxon>
        <taxon>Dikarya</taxon>
        <taxon>Basidiomycota</taxon>
        <taxon>Agaricomycotina</taxon>
        <taxon>Tremellomycetes</taxon>
        <taxon>Filobasidiales</taxon>
        <taxon>Filobasidiaceae</taxon>
        <taxon>Naganishia</taxon>
    </lineage>
</organism>
<protein>
    <submittedName>
        <fullName evidence="1">Uncharacterized protein</fullName>
    </submittedName>
</protein>
<evidence type="ECO:0000313" key="2">
    <source>
        <dbReference type="Proteomes" id="UP001227268"/>
    </source>
</evidence>
<sequence>MPRSEKSGKVRDDPERVVTGDDEGSGRDNHIGKGKPGKRKLACMSCRDIKAKCLLSTPNSGPQDPCARCVRLGLECVYTPKRRPTRYARFNGVTYARTDAQSLSGSPVAVTNTSIISPDNATTNIPGTSNDPYSSFSVVLDPALTPKYGHNSQANPRSTSSAMFNVYSSHSAGLGVAGEYDTSATRTSIQVTGVDAGDELTRKRDEDQALALHYSRRNTDYGMRGTGSESPPAVTLNTFSVSQSYPSTRTIGQHSDRRFHNNASTPAQAMTGMDLVSELSNMRSSTSGNSLQTGGHDAYRLPSSSAFGYNSTTSKDVGSIGEIGGLAYERPYQAPPGESRQASSSTQNGQLVNDSTYSNSINQYPPPSLSMIVHEPKPESRSYQPATSNFTGESSRARKRRRTASPLLNETSDGPQTISTGFAPEDSSGDLAAAERYDAMRFDREEAGDNRGEVDWMSEMLKRGGFAGTECPISLGLVTEDEVRFLFEKYHNKLNTYVGLLDPSLHTVTYVRSRSPILMTAICCAASQAYLPEKYLLLLARANYMIGRAFDRAEVNLPLCQALSILSVWKDGVGSTDRGAWLKVGQAIRIGYYLGLDKAGHRPLPEDEFEARQIIDRERAWRQLSAFDRSMQHSYGACSRMIPNSSAQEVEKWLLDHPSVVCQSDAMQACSATIGFILLTLSTHNKTAGDDQLHRFALNNIQNDLNAWKEKWLGDHPPAQLHPISRAIVGFYGVCVSFDIAVFKRRCFQRSGLYSQLLMEAANDAVTVLEYIINSLVPHDVLSFAPDIVPIKAARSAVFLVTHLINFEPAMTIKVTSLIQEIADQFKRCSRGRDIAHYQHKFFSRLLSIATPGATRHASRRPSLGPGEIVSSSADPTTAASASINLDEPVDAANLLRHINFSLNPTQQDQRQQNRDALLGEQALMDNLLLQSQDWFPLDLFTDIGGLV</sequence>